<dbReference type="SUPFAM" id="SSF53590">
    <property type="entry name" value="Nucleoside hydrolase"/>
    <property type="match status" value="1"/>
</dbReference>
<dbReference type="InterPro" id="IPR036452">
    <property type="entry name" value="Ribo_hydro-like"/>
</dbReference>
<reference evidence="4" key="1">
    <citation type="submission" date="2023-03" db="EMBL/GenBank/DDBJ databases">
        <title>Bacterial isolates from washroom surfaces on a university campus.</title>
        <authorList>
            <person name="Holman D.B."/>
            <person name="Gzyl K.E."/>
            <person name="Taheri A.E."/>
        </authorList>
    </citation>
    <scope>NUCLEOTIDE SEQUENCE</scope>
    <source>
        <strain evidence="4">RD03</strain>
    </source>
</reference>
<evidence type="ECO:0000313" key="5">
    <source>
        <dbReference type="Proteomes" id="UP001159179"/>
    </source>
</evidence>
<comment type="caution">
    <text evidence="4">The sequence shown here is derived from an EMBL/GenBank/DDBJ whole genome shotgun (WGS) entry which is preliminary data.</text>
</comment>
<keyword evidence="1 4" id="KW-0378">Hydrolase</keyword>
<evidence type="ECO:0000256" key="2">
    <source>
        <dbReference type="ARBA" id="ARBA00023295"/>
    </source>
</evidence>
<dbReference type="GO" id="GO:0006152">
    <property type="term" value="P:purine nucleoside catabolic process"/>
    <property type="evidence" value="ECO:0007669"/>
    <property type="project" value="TreeGrafter"/>
</dbReference>
<proteinExistence type="predicted"/>
<name>A0AAW6STV1_9BACI</name>
<dbReference type="CDD" id="cd02651">
    <property type="entry name" value="nuc_hydro_IU_UC_XIUA"/>
    <property type="match status" value="1"/>
</dbReference>
<dbReference type="Pfam" id="PF01156">
    <property type="entry name" value="IU_nuc_hydro"/>
    <property type="match status" value="1"/>
</dbReference>
<sequence length="317" mass="34916">MKIYWKGKNMKNIIIDCDPGHDDALAILTAIANSNKLNILGVTTIGGNQTLEKVTTNAKNILEFVNSTIPLAMGQSEPLTKDLCVAPEAHGESGMDGPYFNGEKYPITSNNAILFMYETIMKCNDKVILVGLGPLTNIALLIKVFPEVRSKIEYISIMGGGLDRGNKTPLAEFNIYVDPEAAQIVFHSGIPVVMSGLDVTEQAEITIEEINSLKNKGRVSHLAYELLHFYNKSGRQFGFINSPIHDLCAVAYILNPKMFSGTSYYVDVVTEGKARGLTFADKRLVANQAKNILVLEKVNREMFISELINALEVLDEI</sequence>
<dbReference type="AlphaFoldDB" id="A0AAW6STV1"/>
<accession>A0AAW6STV1</accession>
<protein>
    <submittedName>
        <fullName evidence="4">Nucleoside hydrolase</fullName>
    </submittedName>
</protein>
<evidence type="ECO:0000313" key="4">
    <source>
        <dbReference type="EMBL" id="MDH5161658.1"/>
    </source>
</evidence>
<dbReference type="Gene3D" id="3.90.245.10">
    <property type="entry name" value="Ribonucleoside hydrolase-like"/>
    <property type="match status" value="1"/>
</dbReference>
<evidence type="ECO:0000259" key="3">
    <source>
        <dbReference type="Pfam" id="PF01156"/>
    </source>
</evidence>
<dbReference type="EMBL" id="JAROYP010000006">
    <property type="protein sequence ID" value="MDH5161658.1"/>
    <property type="molecule type" value="Genomic_DNA"/>
</dbReference>
<keyword evidence="2" id="KW-0326">Glycosidase</keyword>
<organism evidence="4 5">
    <name type="scientific">Heyndrickxia oleronia</name>
    <dbReference type="NCBI Taxonomy" id="38875"/>
    <lineage>
        <taxon>Bacteria</taxon>
        <taxon>Bacillati</taxon>
        <taxon>Bacillota</taxon>
        <taxon>Bacilli</taxon>
        <taxon>Bacillales</taxon>
        <taxon>Bacillaceae</taxon>
        <taxon>Heyndrickxia</taxon>
    </lineage>
</organism>
<gene>
    <name evidence="4" type="ORF">P5X88_11965</name>
</gene>
<dbReference type="PANTHER" id="PTHR12304:SF15">
    <property type="entry name" value="NON-SPECIFIC RIBONUCLEOSIDE HYDROLASE RIHC"/>
    <property type="match status" value="1"/>
</dbReference>
<evidence type="ECO:0000256" key="1">
    <source>
        <dbReference type="ARBA" id="ARBA00022801"/>
    </source>
</evidence>
<feature type="domain" description="Inosine/uridine-preferring nucleoside hydrolase" evidence="3">
    <location>
        <begin position="13"/>
        <end position="304"/>
    </location>
</feature>
<dbReference type="PANTHER" id="PTHR12304">
    <property type="entry name" value="INOSINE-URIDINE PREFERRING NUCLEOSIDE HYDROLASE"/>
    <property type="match status" value="1"/>
</dbReference>
<dbReference type="RefSeq" id="WP_280616805.1">
    <property type="nucleotide sequence ID" value="NZ_JAROYP010000006.1"/>
</dbReference>
<dbReference type="InterPro" id="IPR023186">
    <property type="entry name" value="IUNH"/>
</dbReference>
<dbReference type="InterPro" id="IPR001910">
    <property type="entry name" value="Inosine/uridine_hydrolase_dom"/>
</dbReference>
<dbReference type="Proteomes" id="UP001159179">
    <property type="component" value="Unassembled WGS sequence"/>
</dbReference>
<dbReference type="GO" id="GO:0005829">
    <property type="term" value="C:cytosol"/>
    <property type="evidence" value="ECO:0007669"/>
    <property type="project" value="TreeGrafter"/>
</dbReference>
<dbReference type="GO" id="GO:0008477">
    <property type="term" value="F:purine nucleosidase activity"/>
    <property type="evidence" value="ECO:0007669"/>
    <property type="project" value="TreeGrafter"/>
</dbReference>